<sequence>YIKIRIDNMDPLIGCKEAVHSRYIDIIFQDSTYCQSNYQETEAITEERIDCAFRMSKINSDSEELIGNTDENFKDYYDYLYGIFTIANEWYFIMYTTKKIYLSERYLIEINFKALNYTKLCKEMKTVMEIIVDC</sequence>
<gene>
    <name evidence="1" type="ORF">DHETER_LOCUS3452</name>
</gene>
<name>A0ACA9L8N1_9GLOM</name>
<organism evidence="1 2">
    <name type="scientific">Dentiscutata heterogama</name>
    <dbReference type="NCBI Taxonomy" id="1316150"/>
    <lineage>
        <taxon>Eukaryota</taxon>
        <taxon>Fungi</taxon>
        <taxon>Fungi incertae sedis</taxon>
        <taxon>Mucoromycota</taxon>
        <taxon>Glomeromycotina</taxon>
        <taxon>Glomeromycetes</taxon>
        <taxon>Diversisporales</taxon>
        <taxon>Gigasporaceae</taxon>
        <taxon>Dentiscutata</taxon>
    </lineage>
</organism>
<reference evidence="1" key="1">
    <citation type="submission" date="2021-06" db="EMBL/GenBank/DDBJ databases">
        <authorList>
            <person name="Kallberg Y."/>
            <person name="Tangrot J."/>
            <person name="Rosling A."/>
        </authorList>
    </citation>
    <scope>NUCLEOTIDE SEQUENCE</scope>
    <source>
        <strain evidence="1">IL203A</strain>
    </source>
</reference>
<dbReference type="Proteomes" id="UP000789702">
    <property type="component" value="Unassembled WGS sequence"/>
</dbReference>
<evidence type="ECO:0000313" key="2">
    <source>
        <dbReference type="Proteomes" id="UP000789702"/>
    </source>
</evidence>
<keyword evidence="2" id="KW-1185">Reference proteome</keyword>
<protein>
    <submittedName>
        <fullName evidence="1">5845_t:CDS:1</fullName>
    </submittedName>
</protein>
<accession>A0ACA9L8N1</accession>
<proteinExistence type="predicted"/>
<evidence type="ECO:0000313" key="1">
    <source>
        <dbReference type="EMBL" id="CAG8510902.1"/>
    </source>
</evidence>
<feature type="non-terminal residue" evidence="1">
    <location>
        <position position="1"/>
    </location>
</feature>
<comment type="caution">
    <text evidence="1">The sequence shown here is derived from an EMBL/GenBank/DDBJ whole genome shotgun (WGS) entry which is preliminary data.</text>
</comment>
<dbReference type="EMBL" id="CAJVPU010002976">
    <property type="protein sequence ID" value="CAG8510902.1"/>
    <property type="molecule type" value="Genomic_DNA"/>
</dbReference>